<protein>
    <submittedName>
        <fullName evidence="3">Uncharacterized protein</fullName>
    </submittedName>
</protein>
<sequence>MSLQQVASHANARQLRRRNPGRSSPLVLIALALGLACAPIAYAGNPTCPTPPCRPPNAHPPAQQQQQQQQKTMHSIDTAHAPNMSKTDPVHPLVMEKRSTIGPASPGPTHSISGASGASSKQGIIFVGGKNTLNTQPIPPGHSAQASVITPNAKPKPVAPKPVPKPGTGAH</sequence>
<evidence type="ECO:0000256" key="2">
    <source>
        <dbReference type="SAM" id="SignalP"/>
    </source>
</evidence>
<feature type="signal peptide" evidence="2">
    <location>
        <begin position="1"/>
        <end position="43"/>
    </location>
</feature>
<dbReference type="KEGG" id="xbc:ELE36_13210"/>
<feature type="compositionally biased region" description="Polar residues" evidence="1">
    <location>
        <begin position="108"/>
        <end position="122"/>
    </location>
</feature>
<dbReference type="RefSeq" id="WP_129834042.1">
    <property type="nucleotide sequence ID" value="NZ_CP035704.1"/>
</dbReference>
<dbReference type="AlphaFoldDB" id="A0A411HL29"/>
<feature type="region of interest" description="Disordered" evidence="1">
    <location>
        <begin position="51"/>
        <end position="171"/>
    </location>
</feature>
<name>A0A411HL29_9GAMM</name>
<dbReference type="EMBL" id="CP035704">
    <property type="protein sequence ID" value="QBB71236.1"/>
    <property type="molecule type" value="Genomic_DNA"/>
</dbReference>
<keyword evidence="2" id="KW-0732">Signal</keyword>
<proteinExistence type="predicted"/>
<feature type="chain" id="PRO_5019053841" evidence="2">
    <location>
        <begin position="44"/>
        <end position="171"/>
    </location>
</feature>
<gene>
    <name evidence="3" type="ORF">ELE36_13210</name>
</gene>
<evidence type="ECO:0000313" key="3">
    <source>
        <dbReference type="EMBL" id="QBB71236.1"/>
    </source>
</evidence>
<reference evidence="3 4" key="1">
    <citation type="submission" date="2019-01" db="EMBL/GenBank/DDBJ databases">
        <title>Pseudolysobacter antarctica gen. nov., sp. nov., isolated from Fildes Peninsula, Antarctica.</title>
        <authorList>
            <person name="Wei Z."/>
            <person name="Peng F."/>
        </authorList>
    </citation>
    <scope>NUCLEOTIDE SEQUENCE [LARGE SCALE GENOMIC DNA]</scope>
    <source>
        <strain evidence="3 4">AQ6-296</strain>
    </source>
</reference>
<accession>A0A411HL29</accession>
<dbReference type="Proteomes" id="UP000291562">
    <property type="component" value="Chromosome"/>
</dbReference>
<evidence type="ECO:0000313" key="4">
    <source>
        <dbReference type="Proteomes" id="UP000291562"/>
    </source>
</evidence>
<organism evidence="3 4">
    <name type="scientific">Pseudolysobacter antarcticus</name>
    <dbReference type="NCBI Taxonomy" id="2511995"/>
    <lineage>
        <taxon>Bacteria</taxon>
        <taxon>Pseudomonadati</taxon>
        <taxon>Pseudomonadota</taxon>
        <taxon>Gammaproteobacteria</taxon>
        <taxon>Lysobacterales</taxon>
        <taxon>Rhodanobacteraceae</taxon>
        <taxon>Pseudolysobacter</taxon>
    </lineage>
</organism>
<feature type="compositionally biased region" description="Low complexity" evidence="1">
    <location>
        <begin position="60"/>
        <end position="70"/>
    </location>
</feature>
<evidence type="ECO:0000256" key="1">
    <source>
        <dbReference type="SAM" id="MobiDB-lite"/>
    </source>
</evidence>
<keyword evidence="4" id="KW-1185">Reference proteome</keyword>